<dbReference type="SUPFAM" id="SSF88659">
    <property type="entry name" value="Sigma3 and sigma4 domains of RNA polymerase sigma factors"/>
    <property type="match status" value="1"/>
</dbReference>
<evidence type="ECO:0000313" key="8">
    <source>
        <dbReference type="Proteomes" id="UP000319619"/>
    </source>
</evidence>
<dbReference type="SUPFAM" id="SSF88946">
    <property type="entry name" value="Sigma2 domain of RNA polymerase sigma factors"/>
    <property type="match status" value="1"/>
</dbReference>
<dbReference type="EMBL" id="NJBN01000013">
    <property type="protein sequence ID" value="TKJ37248.1"/>
    <property type="molecule type" value="Genomic_DNA"/>
</dbReference>
<evidence type="ECO:0000313" key="7">
    <source>
        <dbReference type="EMBL" id="TKJ37248.1"/>
    </source>
</evidence>
<feature type="domain" description="RNA polymerase sigma factor 70 region 4 type 2" evidence="6">
    <location>
        <begin position="146"/>
        <end position="198"/>
    </location>
</feature>
<dbReference type="PANTHER" id="PTHR43133">
    <property type="entry name" value="RNA POLYMERASE ECF-TYPE SIGMA FACTO"/>
    <property type="match status" value="1"/>
</dbReference>
<dbReference type="InterPro" id="IPR013249">
    <property type="entry name" value="RNA_pol_sigma70_r4_t2"/>
</dbReference>
<dbReference type="Pfam" id="PF04542">
    <property type="entry name" value="Sigma70_r2"/>
    <property type="match status" value="1"/>
</dbReference>
<dbReference type="CDD" id="cd06171">
    <property type="entry name" value="Sigma70_r4"/>
    <property type="match status" value="1"/>
</dbReference>
<dbReference type="NCBIfam" id="TIGR02937">
    <property type="entry name" value="sigma70-ECF"/>
    <property type="match status" value="1"/>
</dbReference>
<dbReference type="InterPro" id="IPR013324">
    <property type="entry name" value="RNA_pol_sigma_r3/r4-like"/>
</dbReference>
<evidence type="ECO:0000259" key="6">
    <source>
        <dbReference type="Pfam" id="PF08281"/>
    </source>
</evidence>
<protein>
    <submittedName>
        <fullName evidence="7">RNA polymerase subunit sigma-24</fullName>
    </submittedName>
</protein>
<dbReference type="GO" id="GO:0003677">
    <property type="term" value="F:DNA binding"/>
    <property type="evidence" value="ECO:0007669"/>
    <property type="project" value="InterPro"/>
</dbReference>
<keyword evidence="3" id="KW-0731">Sigma factor</keyword>
<keyword evidence="4" id="KW-0804">Transcription</keyword>
<dbReference type="InterPro" id="IPR007627">
    <property type="entry name" value="RNA_pol_sigma70_r2"/>
</dbReference>
<evidence type="ECO:0000256" key="2">
    <source>
        <dbReference type="ARBA" id="ARBA00023015"/>
    </source>
</evidence>
<dbReference type="Pfam" id="PF08281">
    <property type="entry name" value="Sigma70_r4_2"/>
    <property type="match status" value="1"/>
</dbReference>
<dbReference type="GO" id="GO:0016987">
    <property type="term" value="F:sigma factor activity"/>
    <property type="evidence" value="ECO:0007669"/>
    <property type="project" value="UniProtKB-KW"/>
</dbReference>
<dbReference type="Gene3D" id="1.10.1740.10">
    <property type="match status" value="1"/>
</dbReference>
<evidence type="ECO:0000256" key="4">
    <source>
        <dbReference type="ARBA" id="ARBA00023163"/>
    </source>
</evidence>
<proteinExistence type="inferred from homology"/>
<dbReference type="Gene3D" id="1.10.10.10">
    <property type="entry name" value="Winged helix-like DNA-binding domain superfamily/Winged helix DNA-binding domain"/>
    <property type="match status" value="1"/>
</dbReference>
<dbReference type="InterPro" id="IPR013325">
    <property type="entry name" value="RNA_pol_sigma_r2"/>
</dbReference>
<dbReference type="InterPro" id="IPR039425">
    <property type="entry name" value="RNA_pol_sigma-70-like"/>
</dbReference>
<name>A0A532UQN4_UNCL8</name>
<evidence type="ECO:0000256" key="3">
    <source>
        <dbReference type="ARBA" id="ARBA00023082"/>
    </source>
</evidence>
<dbReference type="PANTHER" id="PTHR43133:SF51">
    <property type="entry name" value="RNA POLYMERASE SIGMA FACTOR"/>
    <property type="match status" value="1"/>
</dbReference>
<organism evidence="7 8">
    <name type="scientific">candidate division LCP-89 bacterium B3_LCP</name>
    <dbReference type="NCBI Taxonomy" id="2012998"/>
    <lineage>
        <taxon>Bacteria</taxon>
        <taxon>Pseudomonadati</taxon>
        <taxon>Bacteria division LCP-89</taxon>
    </lineage>
</organism>
<keyword evidence="2" id="KW-0805">Transcription regulation</keyword>
<comment type="caution">
    <text evidence="7">The sequence shown here is derived from an EMBL/GenBank/DDBJ whole genome shotgun (WGS) entry which is preliminary data.</text>
</comment>
<reference evidence="7 8" key="1">
    <citation type="submission" date="2017-06" db="EMBL/GenBank/DDBJ databases">
        <title>Novel microbial phyla capable of carbon fixation and sulfur reduction in deep-sea sediments.</title>
        <authorList>
            <person name="Huang J."/>
            <person name="Baker B."/>
            <person name="Wang Y."/>
        </authorList>
    </citation>
    <scope>NUCLEOTIDE SEQUENCE [LARGE SCALE GENOMIC DNA]</scope>
    <source>
        <strain evidence="7">B3_LCP</strain>
    </source>
</reference>
<gene>
    <name evidence="7" type="ORF">CEE37_14135</name>
</gene>
<dbReference type="AlphaFoldDB" id="A0A532UQN4"/>
<dbReference type="InterPro" id="IPR036388">
    <property type="entry name" value="WH-like_DNA-bd_sf"/>
</dbReference>
<comment type="similarity">
    <text evidence="1">Belongs to the sigma-70 factor family. ECF subfamily.</text>
</comment>
<dbReference type="Proteomes" id="UP000319619">
    <property type="component" value="Unassembled WGS sequence"/>
</dbReference>
<accession>A0A532UQN4</accession>
<feature type="domain" description="RNA polymerase sigma-70 region 2" evidence="5">
    <location>
        <begin position="46"/>
        <end position="113"/>
    </location>
</feature>
<evidence type="ECO:0000256" key="1">
    <source>
        <dbReference type="ARBA" id="ARBA00010641"/>
    </source>
</evidence>
<dbReference type="InterPro" id="IPR014284">
    <property type="entry name" value="RNA_pol_sigma-70_dom"/>
</dbReference>
<evidence type="ECO:0000259" key="5">
    <source>
        <dbReference type="Pfam" id="PF04542"/>
    </source>
</evidence>
<dbReference type="GO" id="GO:0006352">
    <property type="term" value="P:DNA-templated transcription initiation"/>
    <property type="evidence" value="ECO:0007669"/>
    <property type="project" value="InterPro"/>
</dbReference>
<sequence length="209" mass="23392">MQASASAAIDNLELKADINISSITDASDEELIEQSKQGNHSAFRVIVERYEPVVAATVIGMLGSSAEVDDVGQETFVRLYKSLNKFRGDAKLSTYLTRIAINLSLDALRRQQRNRLKFWAPREEDSLPDELTIDSSGDIDANERREIVRRAVQMLDPKHRVVVVLRMLQGYSTKETAALLKIPAGTVLSRLSRAEDKLKNLLEPLIEDL</sequence>